<proteinExistence type="predicted"/>
<dbReference type="Proteomes" id="UP000198280">
    <property type="component" value="Unassembled WGS sequence"/>
</dbReference>
<sequence length="254" mass="27999">MGNARPGGAGPADVEVVLARAQNAFDVDDRVLGRLATALMGCTELASFRQRKGPPRRLSRRTLRHTFLLADGSTQMLWEIEHNTGPGSDEPLYEVYSDPDALAAAQHMIDARFGEPSPEELEAEAADWLARLPQLAMDLTPGPRQYTEDHSAEHAWRVLRRAENTDVPGEELRSRLGSAVGHDIAYVTGRHTRIGTGRVAGWTLYEHAFLLETGEEISLWEVEHTMTPDGRPVCEVYADETSACDSADVRLEGL</sequence>
<organism evidence="1 2">
    <name type="scientific">Actinacidiphila glaucinigra</name>
    <dbReference type="NCBI Taxonomy" id="235986"/>
    <lineage>
        <taxon>Bacteria</taxon>
        <taxon>Bacillati</taxon>
        <taxon>Actinomycetota</taxon>
        <taxon>Actinomycetes</taxon>
        <taxon>Kitasatosporales</taxon>
        <taxon>Streptomycetaceae</taxon>
        <taxon>Actinacidiphila</taxon>
    </lineage>
</organism>
<accession>A0A239B9S5</accession>
<dbReference type="OrthoDB" id="4319261at2"/>
<reference evidence="1 2" key="1">
    <citation type="submission" date="2017-06" db="EMBL/GenBank/DDBJ databases">
        <authorList>
            <person name="Kim H.J."/>
            <person name="Triplett B.A."/>
        </authorList>
    </citation>
    <scope>NUCLEOTIDE SEQUENCE [LARGE SCALE GENOMIC DNA]</scope>
    <source>
        <strain evidence="1 2">CGMCC 4.1858</strain>
    </source>
</reference>
<gene>
    <name evidence="1" type="ORF">SAMN05216252_102487</name>
</gene>
<name>A0A239B9S5_9ACTN</name>
<evidence type="ECO:0000313" key="1">
    <source>
        <dbReference type="EMBL" id="SNS04696.1"/>
    </source>
</evidence>
<keyword evidence="2" id="KW-1185">Reference proteome</keyword>
<dbReference type="EMBL" id="FZOF01000002">
    <property type="protein sequence ID" value="SNS04696.1"/>
    <property type="molecule type" value="Genomic_DNA"/>
</dbReference>
<protein>
    <submittedName>
        <fullName evidence="1">Uncharacterized protein</fullName>
    </submittedName>
</protein>
<dbReference type="RefSeq" id="WP_089222610.1">
    <property type="nucleotide sequence ID" value="NZ_FZOF01000002.1"/>
</dbReference>
<dbReference type="Pfam" id="PF19738">
    <property type="entry name" value="DUF6227"/>
    <property type="match status" value="1"/>
</dbReference>
<dbReference type="AlphaFoldDB" id="A0A239B9S5"/>
<evidence type="ECO:0000313" key="2">
    <source>
        <dbReference type="Proteomes" id="UP000198280"/>
    </source>
</evidence>
<dbReference type="InterPro" id="IPR046195">
    <property type="entry name" value="DUF6227"/>
</dbReference>